<reference evidence="3" key="1">
    <citation type="journal article" date="2023" name="Mol. Biol. Evol.">
        <title>Third-Generation Sequencing Reveals the Adaptive Role of the Epigenome in Three Deep-Sea Polychaetes.</title>
        <authorList>
            <person name="Perez M."/>
            <person name="Aroh O."/>
            <person name="Sun Y."/>
            <person name="Lan Y."/>
            <person name="Juniper S.K."/>
            <person name="Young C.R."/>
            <person name="Angers B."/>
            <person name="Qian P.Y."/>
        </authorList>
    </citation>
    <scope>NUCLEOTIDE SEQUENCE</scope>
    <source>
        <strain evidence="3">R07B-5</strain>
    </source>
</reference>
<keyword evidence="2" id="KW-0812">Transmembrane</keyword>
<comment type="caution">
    <text evidence="3">The sequence shown here is derived from an EMBL/GenBank/DDBJ whole genome shotgun (WGS) entry which is preliminary data.</text>
</comment>
<protein>
    <submittedName>
        <fullName evidence="3">Uncharacterized protein</fullName>
    </submittedName>
</protein>
<organism evidence="3 4">
    <name type="scientific">Ridgeia piscesae</name>
    <name type="common">Tubeworm</name>
    <dbReference type="NCBI Taxonomy" id="27915"/>
    <lineage>
        <taxon>Eukaryota</taxon>
        <taxon>Metazoa</taxon>
        <taxon>Spiralia</taxon>
        <taxon>Lophotrochozoa</taxon>
        <taxon>Annelida</taxon>
        <taxon>Polychaeta</taxon>
        <taxon>Sedentaria</taxon>
        <taxon>Canalipalpata</taxon>
        <taxon>Sabellida</taxon>
        <taxon>Siboglinidae</taxon>
        <taxon>Ridgeia</taxon>
    </lineage>
</organism>
<evidence type="ECO:0000256" key="2">
    <source>
        <dbReference type="SAM" id="Phobius"/>
    </source>
</evidence>
<feature type="compositionally biased region" description="Basic and acidic residues" evidence="1">
    <location>
        <begin position="299"/>
        <end position="309"/>
    </location>
</feature>
<dbReference type="EMBL" id="JAODUO010000015">
    <property type="protein sequence ID" value="KAK2193288.1"/>
    <property type="molecule type" value="Genomic_DNA"/>
</dbReference>
<sequence length="415" mass="43054">MSTSASLDVVTAATPDVSPSSPESDTFAPVGALCGSACGQLDGHKNPAVGLLIGGAITLLLLGCVVLYVYLSVRRKTKSQPISETGENKEVLQNWANSMKRRVKGITNPAYVDHETSRPVMSRDDSVSNSLDIDTAITLYCEDNDACVWGLATSDIAAATVTPTSELPVCIHSGILPTPAPPIVDGHVTVDKAVRPSSLDVRATVPDAPDSALVDDVMPPVSGVLCMEFNEPTVDGDTVDGDNRDVVDICVYENDDVTGESAEEHVGERVGTSGNDSAATSEHQVALCNDDSDTSGIHSADRSDTDDATKTPPSACAAASEAQVLATPCVGTAGNDADDELSDADDVDLTGVVVNSSFDSTDNTLDVNDVIVDREARQITIGSLSLNFNIGGPSMQCPPEETTTGLSSRQGDAAT</sequence>
<evidence type="ECO:0000313" key="4">
    <source>
        <dbReference type="Proteomes" id="UP001209878"/>
    </source>
</evidence>
<gene>
    <name evidence="3" type="ORF">NP493_16g11013</name>
</gene>
<accession>A0AAD9PEY5</accession>
<keyword evidence="2" id="KW-1133">Transmembrane helix</keyword>
<feature type="compositionally biased region" description="Polar residues" evidence="1">
    <location>
        <begin position="272"/>
        <end position="283"/>
    </location>
</feature>
<feature type="transmembrane region" description="Helical" evidence="2">
    <location>
        <begin position="49"/>
        <end position="71"/>
    </location>
</feature>
<keyword evidence="4" id="KW-1185">Reference proteome</keyword>
<feature type="region of interest" description="Disordered" evidence="1">
    <location>
        <begin position="1"/>
        <end position="24"/>
    </location>
</feature>
<dbReference type="Proteomes" id="UP001209878">
    <property type="component" value="Unassembled WGS sequence"/>
</dbReference>
<evidence type="ECO:0000256" key="1">
    <source>
        <dbReference type="SAM" id="MobiDB-lite"/>
    </source>
</evidence>
<feature type="region of interest" description="Disordered" evidence="1">
    <location>
        <begin position="258"/>
        <end position="314"/>
    </location>
</feature>
<keyword evidence="2" id="KW-0472">Membrane</keyword>
<name>A0AAD9PEY5_RIDPI</name>
<dbReference type="AlphaFoldDB" id="A0AAD9PEY5"/>
<proteinExistence type="predicted"/>
<evidence type="ECO:0000313" key="3">
    <source>
        <dbReference type="EMBL" id="KAK2193288.1"/>
    </source>
</evidence>